<dbReference type="Proteomes" id="UP000193207">
    <property type="component" value="Unassembled WGS sequence"/>
</dbReference>
<dbReference type="AlphaFoldDB" id="A0A1X6YCD3"/>
<organism evidence="5 6">
    <name type="scientific">Roseovarius halotolerans</name>
    <dbReference type="NCBI Taxonomy" id="505353"/>
    <lineage>
        <taxon>Bacteria</taxon>
        <taxon>Pseudomonadati</taxon>
        <taxon>Pseudomonadota</taxon>
        <taxon>Alphaproteobacteria</taxon>
        <taxon>Rhodobacterales</taxon>
        <taxon>Roseobacteraceae</taxon>
        <taxon>Roseovarius</taxon>
    </lineage>
</organism>
<proteinExistence type="inferred from homology"/>
<protein>
    <submittedName>
        <fullName evidence="5">Spore protein SP21</fullName>
    </submittedName>
</protein>
<accession>A0A1X6YCD3</accession>
<dbReference type="InterPro" id="IPR008978">
    <property type="entry name" value="HSP20-like_chaperone"/>
</dbReference>
<sequence>MVEKSQSSGLWPSFYEPFRHLGQRVADWLSPASDASADESNYRITMELPGVAEDDIDISVHDGVVTVRGEKTQEREEKGDTWFFSERQYGAFSRTFRLPADADGESVSASLKDGVLSLSVPKRGPDESAARKIAINKG</sequence>
<evidence type="ECO:0000313" key="6">
    <source>
        <dbReference type="Proteomes" id="UP000193207"/>
    </source>
</evidence>
<reference evidence="5 6" key="1">
    <citation type="submission" date="2017-03" db="EMBL/GenBank/DDBJ databases">
        <authorList>
            <person name="Afonso C.L."/>
            <person name="Miller P.J."/>
            <person name="Scott M.A."/>
            <person name="Spackman E."/>
            <person name="Goraichik I."/>
            <person name="Dimitrov K.M."/>
            <person name="Suarez D.L."/>
            <person name="Swayne D.E."/>
        </authorList>
    </citation>
    <scope>NUCLEOTIDE SEQUENCE [LARGE SCALE GENOMIC DNA]</scope>
    <source>
        <strain evidence="5 6">CECT 8110</strain>
    </source>
</reference>
<feature type="region of interest" description="Disordered" evidence="3">
    <location>
        <begin position="118"/>
        <end position="138"/>
    </location>
</feature>
<dbReference type="OrthoDB" id="9808910at2"/>
<dbReference type="SUPFAM" id="SSF49764">
    <property type="entry name" value="HSP20-like chaperones"/>
    <property type="match status" value="1"/>
</dbReference>
<dbReference type="Pfam" id="PF00011">
    <property type="entry name" value="HSP20"/>
    <property type="match status" value="1"/>
</dbReference>
<evidence type="ECO:0000259" key="4">
    <source>
        <dbReference type="PROSITE" id="PS01031"/>
    </source>
</evidence>
<dbReference type="CDD" id="cd06464">
    <property type="entry name" value="ACD_sHsps-like"/>
    <property type="match status" value="1"/>
</dbReference>
<dbReference type="RefSeq" id="WP_085816174.1">
    <property type="nucleotide sequence ID" value="NZ_FWFU01000001.1"/>
</dbReference>
<dbReference type="PROSITE" id="PS01031">
    <property type="entry name" value="SHSP"/>
    <property type="match status" value="1"/>
</dbReference>
<evidence type="ECO:0000256" key="2">
    <source>
        <dbReference type="RuleBase" id="RU003616"/>
    </source>
</evidence>
<dbReference type="InterPro" id="IPR031107">
    <property type="entry name" value="Small_HSP"/>
</dbReference>
<name>A0A1X6YCD3_9RHOB</name>
<dbReference type="PANTHER" id="PTHR11527">
    <property type="entry name" value="HEAT-SHOCK PROTEIN 20 FAMILY MEMBER"/>
    <property type="match status" value="1"/>
</dbReference>
<comment type="similarity">
    <text evidence="1 2">Belongs to the small heat shock protein (HSP20) family.</text>
</comment>
<evidence type="ECO:0000313" key="5">
    <source>
        <dbReference type="EMBL" id="SLN17234.1"/>
    </source>
</evidence>
<dbReference type="InterPro" id="IPR002068">
    <property type="entry name" value="A-crystallin/Hsp20_dom"/>
</dbReference>
<evidence type="ECO:0000256" key="3">
    <source>
        <dbReference type="SAM" id="MobiDB-lite"/>
    </source>
</evidence>
<dbReference type="EMBL" id="FWFU01000001">
    <property type="protein sequence ID" value="SLN17234.1"/>
    <property type="molecule type" value="Genomic_DNA"/>
</dbReference>
<feature type="domain" description="SHSP" evidence="4">
    <location>
        <begin position="23"/>
        <end position="138"/>
    </location>
</feature>
<keyword evidence="6" id="KW-1185">Reference proteome</keyword>
<evidence type="ECO:0000256" key="1">
    <source>
        <dbReference type="PROSITE-ProRule" id="PRU00285"/>
    </source>
</evidence>
<gene>
    <name evidence="5" type="primary">hspA_1</name>
    <name evidence="5" type="ORF">ROH8110_00480</name>
</gene>
<dbReference type="Gene3D" id="2.60.40.790">
    <property type="match status" value="1"/>
</dbReference>